<organism evidence="12 13">
    <name type="scientific">Acidocella aquatica</name>
    <dbReference type="NCBI Taxonomy" id="1922313"/>
    <lineage>
        <taxon>Bacteria</taxon>
        <taxon>Pseudomonadati</taxon>
        <taxon>Pseudomonadota</taxon>
        <taxon>Alphaproteobacteria</taxon>
        <taxon>Acetobacterales</taxon>
        <taxon>Acidocellaceae</taxon>
        <taxon>Acidocella</taxon>
    </lineage>
</organism>
<reference evidence="13" key="1">
    <citation type="journal article" date="2019" name="Int. J. Syst. Evol. Microbiol.">
        <title>The Global Catalogue of Microorganisms (GCM) 10K type strain sequencing project: providing services to taxonomists for standard genome sequencing and annotation.</title>
        <authorList>
            <consortium name="The Broad Institute Genomics Platform"/>
            <consortium name="The Broad Institute Genome Sequencing Center for Infectious Disease"/>
            <person name="Wu L."/>
            <person name="Ma J."/>
        </authorList>
    </citation>
    <scope>NUCLEOTIDE SEQUENCE [LARGE SCALE GENOMIC DNA]</scope>
    <source>
        <strain evidence="13">NBRC 112502</strain>
    </source>
</reference>
<comment type="caution">
    <text evidence="12">The sequence shown here is derived from an EMBL/GenBank/DDBJ whole genome shotgun (WGS) entry which is preliminary data.</text>
</comment>
<proteinExistence type="inferred from homology"/>
<keyword evidence="5 8" id="KW-0418">Kinase</keyword>
<dbReference type="NCBIfam" id="TIGR01312">
    <property type="entry name" value="XylB"/>
    <property type="match status" value="1"/>
</dbReference>
<dbReference type="CDD" id="cd07808">
    <property type="entry name" value="ASKHA_NBD_FGGY_EcXK-like"/>
    <property type="match status" value="1"/>
</dbReference>
<feature type="binding site" evidence="8">
    <location>
        <begin position="79"/>
        <end position="80"/>
    </location>
    <ligand>
        <name>substrate</name>
    </ligand>
</feature>
<evidence type="ECO:0000259" key="11">
    <source>
        <dbReference type="Pfam" id="PF02782"/>
    </source>
</evidence>
<evidence type="ECO:0000256" key="1">
    <source>
        <dbReference type="ARBA" id="ARBA00009156"/>
    </source>
</evidence>
<accession>A0ABQ6A773</accession>
<keyword evidence="4 8" id="KW-0547">Nucleotide-binding</keyword>
<feature type="domain" description="Carbohydrate kinase FGGY C-terminal" evidence="11">
    <location>
        <begin position="253"/>
        <end position="438"/>
    </location>
</feature>
<keyword evidence="3 8" id="KW-0808">Transferase</keyword>
<dbReference type="InterPro" id="IPR043129">
    <property type="entry name" value="ATPase_NBD"/>
</dbReference>
<dbReference type="Pfam" id="PF02782">
    <property type="entry name" value="FGGY_C"/>
    <property type="match status" value="1"/>
</dbReference>
<evidence type="ECO:0000259" key="10">
    <source>
        <dbReference type="Pfam" id="PF00370"/>
    </source>
</evidence>
<dbReference type="InterPro" id="IPR018483">
    <property type="entry name" value="Carb_kinase_FGGY_CS"/>
</dbReference>
<dbReference type="PROSITE" id="PS00933">
    <property type="entry name" value="FGGY_KINASES_1"/>
    <property type="match status" value="1"/>
</dbReference>
<dbReference type="PANTHER" id="PTHR43095">
    <property type="entry name" value="SUGAR KINASE"/>
    <property type="match status" value="1"/>
</dbReference>
<dbReference type="EMBL" id="BSOS01000007">
    <property type="protein sequence ID" value="GLR65930.1"/>
    <property type="molecule type" value="Genomic_DNA"/>
</dbReference>
<dbReference type="PIRSF" id="PIRSF000538">
    <property type="entry name" value="GlpK"/>
    <property type="match status" value="1"/>
</dbReference>
<feature type="domain" description="Carbohydrate kinase FGGY N-terminal" evidence="10">
    <location>
        <begin position="1"/>
        <end position="243"/>
    </location>
</feature>
<dbReference type="PANTHER" id="PTHR43095:SF6">
    <property type="entry name" value="XYLULOSE KINASE"/>
    <property type="match status" value="1"/>
</dbReference>
<keyword evidence="6 8" id="KW-0067">ATP-binding</keyword>
<dbReference type="SUPFAM" id="SSF53067">
    <property type="entry name" value="Actin-like ATPase domain"/>
    <property type="match status" value="2"/>
</dbReference>
<name>A0ABQ6A773_9PROT</name>
<evidence type="ECO:0000256" key="7">
    <source>
        <dbReference type="ARBA" id="ARBA00023277"/>
    </source>
</evidence>
<comment type="function">
    <text evidence="8">Catalyzes the phosphorylation of D-xylulose to D-xylulose 5-phosphate.</text>
</comment>
<feature type="site" description="Important for activity" evidence="8">
    <location>
        <position position="6"/>
    </location>
</feature>
<evidence type="ECO:0000256" key="4">
    <source>
        <dbReference type="ARBA" id="ARBA00022741"/>
    </source>
</evidence>
<dbReference type="EC" id="2.7.1.17" evidence="8 9"/>
<dbReference type="Pfam" id="PF00370">
    <property type="entry name" value="FGGY_N"/>
    <property type="match status" value="1"/>
</dbReference>
<dbReference type="InterPro" id="IPR050406">
    <property type="entry name" value="FGGY_Carb_Kinase"/>
</dbReference>
<evidence type="ECO:0000256" key="3">
    <source>
        <dbReference type="ARBA" id="ARBA00022679"/>
    </source>
</evidence>
<evidence type="ECO:0000256" key="6">
    <source>
        <dbReference type="ARBA" id="ARBA00022840"/>
    </source>
</evidence>
<keyword evidence="7 8" id="KW-0119">Carbohydrate metabolism</keyword>
<dbReference type="InterPro" id="IPR018485">
    <property type="entry name" value="FGGY_C"/>
</dbReference>
<dbReference type="InterPro" id="IPR018484">
    <property type="entry name" value="FGGY_N"/>
</dbReference>
<evidence type="ECO:0000313" key="12">
    <source>
        <dbReference type="EMBL" id="GLR65930.1"/>
    </source>
</evidence>
<protein>
    <recommendedName>
        <fullName evidence="8 9">Xylulose kinase</fullName>
        <shortName evidence="8 9">Xylulokinase</shortName>
        <ecNumber evidence="8 9">2.7.1.17</ecNumber>
    </recommendedName>
</protein>
<dbReference type="Gene3D" id="3.30.420.40">
    <property type="match status" value="2"/>
</dbReference>
<evidence type="ECO:0000313" key="13">
    <source>
        <dbReference type="Proteomes" id="UP001156641"/>
    </source>
</evidence>
<evidence type="ECO:0000256" key="9">
    <source>
        <dbReference type="RuleBase" id="RU364073"/>
    </source>
</evidence>
<evidence type="ECO:0000256" key="2">
    <source>
        <dbReference type="ARBA" id="ARBA00022629"/>
    </source>
</evidence>
<sequence length="482" mass="49860">MYLGLDLGTSALKAVLLAPDHSVAGQASASLAIAQPRPLWSEQNPADWEAALFAVCDELAAAHPGEMARVRAIGLAGQMHGAVVLDAARRPLRPAILWNDGRSHAECAALDAAVPDAPAITGNRAMPGFTAPKLLWLARHEPEVFAQIHLVLLPKDFLRLRLSGEAVTDMSDASGMFLLDVAARAWSAPLVAACSLTPAQLPRLVEGSAPAATLLPQMARRWGMGEGVILAGGAGDNAACAIGMGVVRPGDGFVSLGTSGVIFRVTDGFQPNAAACIHAFCHALPGTWHQMAVILSAASALRWVTRLTGSADEASLLAQVALLPPEARATAPLFLPYLSGERTPHNDAEATGAFLGLTHAHGAAALGYAVLEGVAFALRDGLLALGGGAPGGRFILVGGGTRSPLWCQLLADILGMTLIFSEGGENAGALGAARLAWLADGGALDSVCRQPAAQHVFTPASTGWAPRYASFRAVYPKLNRLV</sequence>
<dbReference type="RefSeq" id="WP_284256484.1">
    <property type="nucleotide sequence ID" value="NZ_BSOS01000007.1"/>
</dbReference>
<dbReference type="Proteomes" id="UP001156641">
    <property type="component" value="Unassembled WGS sequence"/>
</dbReference>
<evidence type="ECO:0000256" key="5">
    <source>
        <dbReference type="ARBA" id="ARBA00022777"/>
    </source>
</evidence>
<comment type="catalytic activity">
    <reaction evidence="8 9">
        <text>D-xylulose + ATP = D-xylulose 5-phosphate + ADP + H(+)</text>
        <dbReference type="Rhea" id="RHEA:10964"/>
        <dbReference type="ChEBI" id="CHEBI:15378"/>
        <dbReference type="ChEBI" id="CHEBI:17140"/>
        <dbReference type="ChEBI" id="CHEBI:30616"/>
        <dbReference type="ChEBI" id="CHEBI:57737"/>
        <dbReference type="ChEBI" id="CHEBI:456216"/>
        <dbReference type="EC" id="2.7.1.17"/>
    </reaction>
</comment>
<dbReference type="HAMAP" id="MF_02220">
    <property type="entry name" value="XylB"/>
    <property type="match status" value="1"/>
</dbReference>
<keyword evidence="13" id="KW-1185">Reference proteome</keyword>
<comment type="similarity">
    <text evidence="1 8 9">Belongs to the FGGY kinase family.</text>
</comment>
<evidence type="ECO:0000256" key="8">
    <source>
        <dbReference type="HAMAP-Rule" id="MF_02220"/>
    </source>
</evidence>
<dbReference type="InterPro" id="IPR000577">
    <property type="entry name" value="Carb_kinase_FGGY"/>
</dbReference>
<feature type="active site" description="Proton acceptor" evidence="8">
    <location>
        <position position="236"/>
    </location>
</feature>
<gene>
    <name evidence="12" type="primary">dalK</name>
    <name evidence="8 9" type="synonym">xylB</name>
    <name evidence="12" type="ORF">GCM10010909_06080</name>
</gene>
<dbReference type="InterPro" id="IPR006000">
    <property type="entry name" value="Xylulokinase"/>
</dbReference>
<keyword evidence="2 8" id="KW-0859">Xylose metabolism</keyword>